<accession>A0ABX1T0E2</accession>
<keyword evidence="5" id="KW-1185">Reference proteome</keyword>
<dbReference type="EMBL" id="LANA01000001">
    <property type="protein sequence ID" value="NMN67082.1"/>
    <property type="molecule type" value="Genomic_DNA"/>
</dbReference>
<dbReference type="RefSeq" id="WP_169035597.1">
    <property type="nucleotide sequence ID" value="NZ_LANA01000001.1"/>
</dbReference>
<protein>
    <submittedName>
        <fullName evidence="4">Glycosyltransferase involved in cell wall biosynthesis</fullName>
    </submittedName>
</protein>
<dbReference type="CDD" id="cd03809">
    <property type="entry name" value="GT4_MtfB-like"/>
    <property type="match status" value="1"/>
</dbReference>
<gene>
    <name evidence="4" type="ORF">VP91_00002150</name>
</gene>
<evidence type="ECO:0000259" key="3">
    <source>
        <dbReference type="Pfam" id="PF13439"/>
    </source>
</evidence>
<keyword evidence="1" id="KW-0808">Transferase</keyword>
<dbReference type="InterPro" id="IPR001296">
    <property type="entry name" value="Glyco_trans_1"/>
</dbReference>
<dbReference type="SUPFAM" id="SSF53756">
    <property type="entry name" value="UDP-Glycosyltransferase/glycogen phosphorylase"/>
    <property type="match status" value="1"/>
</dbReference>
<dbReference type="Pfam" id="PF13439">
    <property type="entry name" value="Glyco_transf_4"/>
    <property type="match status" value="1"/>
</dbReference>
<dbReference type="Gene3D" id="3.40.50.2000">
    <property type="entry name" value="Glycogen Phosphorylase B"/>
    <property type="match status" value="2"/>
</dbReference>
<dbReference type="Proteomes" id="UP001166004">
    <property type="component" value="Unassembled WGS sequence"/>
</dbReference>
<evidence type="ECO:0000313" key="5">
    <source>
        <dbReference type="Proteomes" id="UP001166004"/>
    </source>
</evidence>
<dbReference type="PANTHER" id="PTHR46401">
    <property type="entry name" value="GLYCOSYLTRANSFERASE WBBK-RELATED"/>
    <property type="match status" value="1"/>
</dbReference>
<dbReference type="Pfam" id="PF00534">
    <property type="entry name" value="Glycos_transf_1"/>
    <property type="match status" value="1"/>
</dbReference>
<reference evidence="4 5" key="1">
    <citation type="submission" date="2019-07" db="EMBL/GenBank/DDBJ databases">
        <title>SAR11 Genome Evolution.</title>
        <authorList>
            <person name="Giovannoni S."/>
        </authorList>
    </citation>
    <scope>NUCLEOTIDE SEQUENCE [LARGE SCALE GENOMIC DNA]</scope>
    <source>
        <strain evidence="4 5">HTCC9565</strain>
    </source>
</reference>
<dbReference type="InterPro" id="IPR028098">
    <property type="entry name" value="Glyco_trans_4-like_N"/>
</dbReference>
<evidence type="ECO:0000256" key="1">
    <source>
        <dbReference type="ARBA" id="ARBA00022679"/>
    </source>
</evidence>
<dbReference type="PANTHER" id="PTHR46401:SF2">
    <property type="entry name" value="GLYCOSYLTRANSFERASE WBBK-RELATED"/>
    <property type="match status" value="1"/>
</dbReference>
<name>A0ABX1T0E2_PELUQ</name>
<organism evidence="4 5">
    <name type="scientific">Pelagibacter ubique</name>
    <dbReference type="NCBI Taxonomy" id="198252"/>
    <lineage>
        <taxon>Bacteria</taxon>
        <taxon>Pseudomonadati</taxon>
        <taxon>Pseudomonadota</taxon>
        <taxon>Alphaproteobacteria</taxon>
        <taxon>Candidatus Pelagibacterales</taxon>
        <taxon>Candidatus Pelagibacteraceae</taxon>
        <taxon>Candidatus Pelagibacter</taxon>
    </lineage>
</organism>
<feature type="domain" description="Glycosyltransferase subfamily 4-like N-terminal" evidence="3">
    <location>
        <begin position="16"/>
        <end position="169"/>
    </location>
</feature>
<feature type="domain" description="Glycosyl transferase family 1" evidence="2">
    <location>
        <begin position="177"/>
        <end position="340"/>
    </location>
</feature>
<proteinExistence type="predicted"/>
<evidence type="ECO:0000313" key="4">
    <source>
        <dbReference type="EMBL" id="NMN67082.1"/>
    </source>
</evidence>
<evidence type="ECO:0000259" key="2">
    <source>
        <dbReference type="Pfam" id="PF00534"/>
    </source>
</evidence>
<comment type="caution">
    <text evidence="4">The sequence shown here is derived from an EMBL/GenBank/DDBJ whole genome shotgun (WGS) entry which is preliminary data.</text>
</comment>
<sequence length="362" mass="42399">MKIYFDYKIFLQQKFGGPSRYFSQLFENLNTNKKKAYIVSPFYINNYLDQSNFKENIYGKKIYSRRFGGKFYTYFNKKISKIIFSRLRPDLIHTTYYDHDLVSQKKPVVLTVYDLIHEIYSKDFAFKNYYRPKKNIIEKVDHFICISKNTQKDLINYYGVDEKKTSVIYLSGFDSSKKFSIKHQHSKPFLLFVGTRNRYKNFSLLIKAYSSENFINSNFDLICFGGGKFNKEELELFKDHNLDLNKIHQIEGKDEILISLYRSATAYVCTSFYEGFGLTLLEAMQQGCPVLSSNTSSLPEVYGDAALTFSPYSVEELRKSLNKITSADSTREELSKKGLKHAKNFTWEKCTQDTLKVYKSLI</sequence>